<feature type="region of interest" description="Disordered" evidence="1">
    <location>
        <begin position="647"/>
        <end position="691"/>
    </location>
</feature>
<feature type="compositionally biased region" description="Low complexity" evidence="1">
    <location>
        <begin position="495"/>
        <end position="508"/>
    </location>
</feature>
<dbReference type="Gene3D" id="3.30.1370.110">
    <property type="match status" value="1"/>
</dbReference>
<dbReference type="GeneID" id="5728327"/>
<dbReference type="PROSITE" id="PS50828">
    <property type="entry name" value="SMR"/>
    <property type="match status" value="1"/>
</dbReference>
<dbReference type="RefSeq" id="XP_042919814.1">
    <property type="nucleotide sequence ID" value="XM_043066417.1"/>
</dbReference>
<feature type="region of interest" description="Disordered" evidence="1">
    <location>
        <begin position="234"/>
        <end position="258"/>
    </location>
</feature>
<evidence type="ECO:0000256" key="1">
    <source>
        <dbReference type="SAM" id="MobiDB-lite"/>
    </source>
</evidence>
<dbReference type="STRING" id="3055.A0A2K3D8Y7"/>
<dbReference type="RefSeq" id="XP_042919813.1">
    <property type="nucleotide sequence ID" value="XM_043066416.1"/>
</dbReference>
<feature type="compositionally biased region" description="Basic and acidic residues" evidence="1">
    <location>
        <begin position="446"/>
        <end position="471"/>
    </location>
</feature>
<feature type="compositionally biased region" description="Acidic residues" evidence="1">
    <location>
        <begin position="105"/>
        <end position="115"/>
    </location>
</feature>
<dbReference type="AlphaFoldDB" id="A0A2K3D8Y7"/>
<dbReference type="SUPFAM" id="SSF160443">
    <property type="entry name" value="SMR domain-like"/>
    <property type="match status" value="1"/>
</dbReference>
<dbReference type="EMBL" id="CM008971">
    <property type="protein sequence ID" value="PNW77003.1"/>
    <property type="molecule type" value="Genomic_DNA"/>
</dbReference>
<dbReference type="Gramene" id="PNW77003">
    <property type="protein sequence ID" value="PNW77003"/>
    <property type="gene ID" value="CHLRE_10g418400v5"/>
</dbReference>
<proteinExistence type="predicted"/>
<feature type="compositionally biased region" description="Gly residues" evidence="1">
    <location>
        <begin position="362"/>
        <end position="376"/>
    </location>
</feature>
<dbReference type="InterPro" id="IPR036063">
    <property type="entry name" value="Smr_dom_sf"/>
</dbReference>
<dbReference type="InterPro" id="IPR053242">
    <property type="entry name" value="PAM2-like_domain"/>
</dbReference>
<evidence type="ECO:0000313" key="4">
    <source>
        <dbReference type="Proteomes" id="UP000006906"/>
    </source>
</evidence>
<dbReference type="KEGG" id="cre:CHLRE_10g418400v5"/>
<feature type="region of interest" description="Disordered" evidence="1">
    <location>
        <begin position="538"/>
        <end position="563"/>
    </location>
</feature>
<feature type="region of interest" description="Disordered" evidence="1">
    <location>
        <begin position="26"/>
        <end position="118"/>
    </location>
</feature>
<dbReference type="ExpressionAtlas" id="A0A2K3D8Y7">
    <property type="expression patterns" value="baseline and differential"/>
</dbReference>
<gene>
    <name evidence="3" type="ORF">CHLRE_10g418400v5</name>
</gene>
<feature type="region of interest" description="Disordered" evidence="1">
    <location>
        <begin position="348"/>
        <end position="513"/>
    </location>
</feature>
<evidence type="ECO:0000313" key="3">
    <source>
        <dbReference type="EMBL" id="PNW77004.1"/>
    </source>
</evidence>
<dbReference type="Pfam" id="PF01713">
    <property type="entry name" value="Smr"/>
    <property type="match status" value="1"/>
</dbReference>
<reference evidence="3 4" key="1">
    <citation type="journal article" date="2007" name="Science">
        <title>The Chlamydomonas genome reveals the evolution of key animal and plant functions.</title>
        <authorList>
            <person name="Merchant S.S."/>
            <person name="Prochnik S.E."/>
            <person name="Vallon O."/>
            <person name="Harris E.H."/>
            <person name="Karpowicz S.J."/>
            <person name="Witman G.B."/>
            <person name="Terry A."/>
            <person name="Salamov A."/>
            <person name="Fritz-Laylin L.K."/>
            <person name="Marechal-Drouard L."/>
            <person name="Marshall W.F."/>
            <person name="Qu L.H."/>
            <person name="Nelson D.R."/>
            <person name="Sanderfoot A.A."/>
            <person name="Spalding M.H."/>
            <person name="Kapitonov V.V."/>
            <person name="Ren Q."/>
            <person name="Ferris P."/>
            <person name="Lindquist E."/>
            <person name="Shapiro H."/>
            <person name="Lucas S.M."/>
            <person name="Grimwood J."/>
            <person name="Schmutz J."/>
            <person name="Cardol P."/>
            <person name="Cerutti H."/>
            <person name="Chanfreau G."/>
            <person name="Chen C.L."/>
            <person name="Cognat V."/>
            <person name="Croft M.T."/>
            <person name="Dent R."/>
            <person name="Dutcher S."/>
            <person name="Fernandez E."/>
            <person name="Fukuzawa H."/>
            <person name="Gonzalez-Ballester D."/>
            <person name="Gonzalez-Halphen D."/>
            <person name="Hallmann A."/>
            <person name="Hanikenne M."/>
            <person name="Hippler M."/>
            <person name="Inwood W."/>
            <person name="Jabbari K."/>
            <person name="Kalanon M."/>
            <person name="Kuras R."/>
            <person name="Lefebvre P.A."/>
            <person name="Lemaire S.D."/>
            <person name="Lobanov A.V."/>
            <person name="Lohr M."/>
            <person name="Manuell A."/>
            <person name="Meier I."/>
            <person name="Mets L."/>
            <person name="Mittag M."/>
            <person name="Mittelmeier T."/>
            <person name="Moroney J.V."/>
            <person name="Moseley J."/>
            <person name="Napoli C."/>
            <person name="Nedelcu A.M."/>
            <person name="Niyogi K."/>
            <person name="Novoselov S.V."/>
            <person name="Paulsen I.T."/>
            <person name="Pazour G."/>
            <person name="Purton S."/>
            <person name="Ral J.P."/>
            <person name="Riano-Pachon D.M."/>
            <person name="Riekhof W."/>
            <person name="Rymarquis L."/>
            <person name="Schroda M."/>
            <person name="Stern D."/>
            <person name="Umen J."/>
            <person name="Willows R."/>
            <person name="Wilson N."/>
            <person name="Zimmer S.L."/>
            <person name="Allmer J."/>
            <person name="Balk J."/>
            <person name="Bisova K."/>
            <person name="Chen C.J."/>
            <person name="Elias M."/>
            <person name="Gendler K."/>
            <person name="Hauser C."/>
            <person name="Lamb M.R."/>
            <person name="Ledford H."/>
            <person name="Long J.C."/>
            <person name="Minagawa J."/>
            <person name="Page M.D."/>
            <person name="Pan J."/>
            <person name="Pootakham W."/>
            <person name="Roje S."/>
            <person name="Rose A."/>
            <person name="Stahlberg E."/>
            <person name="Terauchi A.M."/>
            <person name="Yang P."/>
            <person name="Ball S."/>
            <person name="Bowler C."/>
            <person name="Dieckmann C.L."/>
            <person name="Gladyshev V.N."/>
            <person name="Green P."/>
            <person name="Jorgensen R."/>
            <person name="Mayfield S."/>
            <person name="Mueller-Roeber B."/>
            <person name="Rajamani S."/>
            <person name="Sayre R.T."/>
            <person name="Brokstein P."/>
            <person name="Dubchak I."/>
            <person name="Goodstein D."/>
            <person name="Hornick L."/>
            <person name="Huang Y.W."/>
            <person name="Jhaveri J."/>
            <person name="Luo Y."/>
            <person name="Martinez D."/>
            <person name="Ngau W.C."/>
            <person name="Otillar B."/>
            <person name="Poliakov A."/>
            <person name="Porter A."/>
            <person name="Szajkowski L."/>
            <person name="Werner G."/>
            <person name="Zhou K."/>
            <person name="Grigoriev I.V."/>
            <person name="Rokhsar D.S."/>
            <person name="Grossman A.R."/>
        </authorList>
    </citation>
    <scope>NUCLEOTIDE SEQUENCE [LARGE SCALE GENOMIC DNA]</scope>
    <source>
        <strain evidence="4">CC-503</strain>
        <strain evidence="3">CC-503 cw92 mt+</strain>
    </source>
</reference>
<dbReference type="InterPro" id="IPR002625">
    <property type="entry name" value="Smr_dom"/>
</dbReference>
<name>A0A2K3D8Y7_CHLRE</name>
<dbReference type="Proteomes" id="UP000006906">
    <property type="component" value="Chromosome 10"/>
</dbReference>
<evidence type="ECO:0000259" key="2">
    <source>
        <dbReference type="PROSITE" id="PS50828"/>
    </source>
</evidence>
<feature type="compositionally biased region" description="Low complexity" evidence="1">
    <location>
        <begin position="348"/>
        <end position="361"/>
    </location>
</feature>
<dbReference type="OrthoDB" id="3231855at2759"/>
<protein>
    <recommendedName>
        <fullName evidence="2">Smr domain-containing protein</fullName>
    </recommendedName>
</protein>
<sequence length="776" mass="77002">MTGATAANAQALNAAAKEFVPHCDDAATLRKAPSTEQPKKDAAQAQSHLHHLRVNAPAFVPRASGHHPATPDRPSERPAQSSSSIAASVSGSSTSGASRTADCCAPEEGDDEEGEAGVGACGESSAGGCCECGAEDGECGHSSNAGEEGDALAGGGAYGGGALEQLPYRWEGGVPYNGAVYYDAAFVDPYGLATYGYLTDGSFEASQCQAYYDSEAAAAAAAYYAMMGAEDLEGEGEGEGASGTSGSTAAGTGAGAGGAASAETAESQLAASDCVEGLAASLEGSDKALAAGEARELLELFFPHYAGAALARLLARTGGDLAAAFAELAALERQAAAERAAERAAAAAGASTSGRGAAGQQAGKGKGATAAGGKGQGQPAQQGQAGKGKGGAFKLDPEAFPTLAGSPMKHPQQQHTPSKKHSGAAAVEDAREVQQEQKQQQQQQPKEGHAKANRPPEAKEDAVEAKAEAPADAHPAASTDGDGKAAPAPVPATAPTPARAAPRPGAQASSINPAKPNFAAMLRNSVSADVNLAAPASKPAAGKSAVGGAKQTQPAAAPKGSAPAAEGVAVPRVATGAAAAAQYGEERAEAAVLARARNAFFMQATLAFLSGDKALARQLGRKGRAANEAMKAAHAAAAARIFAARNAHVAGRQQQQGGGKRQAGGKTEQQGKGGGKAHPAQPQGTGGKAQGVPSEGCVRFVDLHGLHVTEAVAALEAQIEAARAAGCSHLRVCTGTGSHTKGAKTPARLPAAVADTLLAHHITFRTLQPGLLEGSL</sequence>
<feature type="compositionally biased region" description="Low complexity" evidence="1">
    <location>
        <begin position="79"/>
        <end position="104"/>
    </location>
</feature>
<dbReference type="PANTHER" id="PTHR46651:SF1">
    <property type="entry name" value="SMALL MUTS RELATED FAMILY PROTEIN"/>
    <property type="match status" value="1"/>
</dbReference>
<dbReference type="EMBL" id="CM008971">
    <property type="protein sequence ID" value="PNW77004.1"/>
    <property type="molecule type" value="Genomic_DNA"/>
</dbReference>
<dbReference type="Pfam" id="PF08590">
    <property type="entry name" value="DUF1771"/>
    <property type="match status" value="1"/>
</dbReference>
<dbReference type="SMART" id="SM01162">
    <property type="entry name" value="DUF1771"/>
    <property type="match status" value="1"/>
</dbReference>
<dbReference type="Gramene" id="PNW77004">
    <property type="protein sequence ID" value="PNW77004"/>
    <property type="gene ID" value="CHLRE_10g418400v5"/>
</dbReference>
<dbReference type="PANTHER" id="PTHR46651">
    <property type="entry name" value="POLYADENYLATE-BINDING PROTEIN-INTERACTING PROTEIN 7"/>
    <property type="match status" value="1"/>
</dbReference>
<feature type="domain" description="Smr" evidence="2">
    <location>
        <begin position="701"/>
        <end position="776"/>
    </location>
</feature>
<reference evidence="3" key="2">
    <citation type="submission" date="2017-07" db="EMBL/GenBank/DDBJ databases">
        <title>WGS assembly of Chlamydomonas reinhardtii.</title>
        <authorList>
            <consortium name="Chlamydomonas Annotation Team"/>
            <consortium name="JGI Annotation Team"/>
            <person name="Merchant S.S."/>
            <person name="Prochnik S.E."/>
            <person name="Vallon O."/>
            <person name="Harris E.H."/>
            <person name="Karpowicz S.J."/>
            <person name="Witman G.B."/>
            <person name="Terry A."/>
            <person name="Salamov A."/>
            <person name="Fritz-Laylin L.K."/>
            <person name="Marechal-Drouard L."/>
            <person name="Marshall W.F."/>
            <person name="Qu L.H."/>
            <person name="Nelson D.R."/>
            <person name="Sanderfoot A.A."/>
            <person name="Spalding M.H."/>
            <person name="Kapitonov V.V."/>
            <person name="Ren Q."/>
            <person name="Ferris P."/>
            <person name="Lindquist E."/>
            <person name="Shapiro H."/>
            <person name="Lucas S.M."/>
            <person name="Grimwood J."/>
            <person name="Schmutz J."/>
            <person name="Grigoriev I.V."/>
            <person name="Rokhsar D.S."/>
        </authorList>
    </citation>
    <scope>NUCLEOTIDE SEQUENCE</scope>
    <source>
        <strain evidence="3">CC-503 cw92 mt+</strain>
    </source>
</reference>
<dbReference type="InterPro" id="IPR013899">
    <property type="entry name" value="DUF1771"/>
</dbReference>
<accession>A0A2K3D8Y7</accession>
<organism evidence="3 4">
    <name type="scientific">Chlamydomonas reinhardtii</name>
    <name type="common">Chlamydomonas smithii</name>
    <dbReference type="NCBI Taxonomy" id="3055"/>
    <lineage>
        <taxon>Eukaryota</taxon>
        <taxon>Viridiplantae</taxon>
        <taxon>Chlorophyta</taxon>
        <taxon>core chlorophytes</taxon>
        <taxon>Chlorophyceae</taxon>
        <taxon>CS clade</taxon>
        <taxon>Chlamydomonadales</taxon>
        <taxon>Chlamydomonadaceae</taxon>
        <taxon>Chlamydomonas</taxon>
    </lineage>
</organism>
<dbReference type="SMART" id="SM00463">
    <property type="entry name" value="SMR"/>
    <property type="match status" value="1"/>
</dbReference>
<feature type="compositionally biased region" description="Low complexity" evidence="1">
    <location>
        <begin position="242"/>
        <end position="251"/>
    </location>
</feature>
<keyword evidence="4" id="KW-1185">Reference proteome</keyword>